<dbReference type="Proteomes" id="UP001497602">
    <property type="component" value="Unassembled WGS sequence"/>
</dbReference>
<dbReference type="PANTHER" id="PTHR33734">
    <property type="entry name" value="LYSM DOMAIN-CONTAINING GPI-ANCHORED PROTEIN 2"/>
    <property type="match status" value="1"/>
</dbReference>
<reference evidence="3 4" key="1">
    <citation type="submission" date="2024-05" db="EMBL/GenBank/DDBJ databases">
        <authorList>
            <person name="Duchaud E."/>
        </authorList>
    </citation>
    <scope>NUCLEOTIDE SEQUENCE [LARGE SCALE GENOMIC DNA]</scope>
    <source>
        <strain evidence="3">Ena-SAMPLE-TAB-13-05-2024-13:56:06:370-140305</strain>
    </source>
</reference>
<dbReference type="EMBL" id="CAXJRC010000042">
    <property type="protein sequence ID" value="CAL2107946.1"/>
    <property type="molecule type" value="Genomic_DNA"/>
</dbReference>
<organism evidence="3 4">
    <name type="scientific">Tenacibaculum vairaonense</name>
    <dbReference type="NCBI Taxonomy" id="3137860"/>
    <lineage>
        <taxon>Bacteria</taxon>
        <taxon>Pseudomonadati</taxon>
        <taxon>Bacteroidota</taxon>
        <taxon>Flavobacteriia</taxon>
        <taxon>Flavobacteriales</taxon>
        <taxon>Flavobacteriaceae</taxon>
        <taxon>Tenacibaculum</taxon>
    </lineage>
</organism>
<sequence length="508" mass="59141">MKNLLKLLLFFTTSIIAQEPIDSTTIAKKEIKQPIDSITTKNDSINKLKNTLFTDADLKIIDSLLVEEQFNAPIFDSIQYVINDKDIIGDPTLVLSSELLKTRLSKIDVNTPFHLAYNPSLEQVINGYLKRRRKYYPALMARAQYYFPMFERYLDQYNIPLEMKYLAIVESALKPRAKSRVGATGLWQFMYGTGVQVGLKVSSYVDERQDPVKSTIAACKYLNQLYKIFGDWDLALAAYNSGPGNVSKAIKRSGGYKNYWNIRPYLPRETAGYVPAFYATMYIFEYAKEHKLYPEAPKIFHFETDTIKVKKTVSFDQISETTGIDTELLSFLNPEYKLDIIPLVKDRKYVVRLPRNKVIDFLEKENDLYALVEKDDAKREKPLPKYFEMDRRIRYRVRSGDYLGKIAKKFGVRVSSIKRWNGLRSNNLRIGQRLSIYPRRFRKVRKSTKKISSEPKGKYEIYTVKEGDSLWTISKKYPSISIDQIKKWNNIWSVKKLKPGMKLKIFKS</sequence>
<dbReference type="InterPro" id="IPR000189">
    <property type="entry name" value="Transglyc_AS"/>
</dbReference>
<accession>A0ABM9PQ90</accession>
<dbReference type="SMART" id="SM00257">
    <property type="entry name" value="LysM"/>
    <property type="match status" value="2"/>
</dbReference>
<dbReference type="InterPro" id="IPR018392">
    <property type="entry name" value="LysM"/>
</dbReference>
<feature type="domain" description="LysM" evidence="2">
    <location>
        <begin position="393"/>
        <end position="436"/>
    </location>
</feature>
<dbReference type="SUPFAM" id="SSF54106">
    <property type="entry name" value="LysM domain"/>
    <property type="match status" value="2"/>
</dbReference>
<evidence type="ECO:0000313" key="4">
    <source>
        <dbReference type="Proteomes" id="UP001497602"/>
    </source>
</evidence>
<dbReference type="InterPro" id="IPR008258">
    <property type="entry name" value="Transglycosylase_SLT_dom_1"/>
</dbReference>
<dbReference type="PANTHER" id="PTHR33734:SF22">
    <property type="entry name" value="MEMBRANE-BOUND LYTIC MUREIN TRANSGLYCOSYLASE D"/>
    <property type="match status" value="1"/>
</dbReference>
<dbReference type="PROSITE" id="PS00922">
    <property type="entry name" value="TRANSGLYCOSYLASE"/>
    <property type="match status" value="1"/>
</dbReference>
<dbReference type="InterPro" id="IPR036779">
    <property type="entry name" value="LysM_dom_sf"/>
</dbReference>
<protein>
    <submittedName>
        <fullName evidence="3">Membrane-bound lytic murein transglycosylase D</fullName>
        <ecNumber evidence="3">4.2.2.-</ecNumber>
    </submittedName>
</protein>
<comment type="similarity">
    <text evidence="1">Belongs to the transglycosylase Slt family.</text>
</comment>
<feature type="domain" description="LysM" evidence="2">
    <location>
        <begin position="460"/>
        <end position="505"/>
    </location>
</feature>
<dbReference type="PROSITE" id="PS51782">
    <property type="entry name" value="LYSM"/>
    <property type="match status" value="2"/>
</dbReference>
<dbReference type="EC" id="4.2.2.-" evidence="3"/>
<dbReference type="CDD" id="cd00118">
    <property type="entry name" value="LysM"/>
    <property type="match status" value="2"/>
</dbReference>
<name>A0ABM9PQ90_9FLAO</name>
<proteinExistence type="inferred from homology"/>
<dbReference type="InterPro" id="IPR023346">
    <property type="entry name" value="Lysozyme-like_dom_sf"/>
</dbReference>
<dbReference type="Pfam" id="PF01464">
    <property type="entry name" value="SLT"/>
    <property type="match status" value="1"/>
</dbReference>
<dbReference type="Gene3D" id="3.10.350.10">
    <property type="entry name" value="LysM domain"/>
    <property type="match status" value="2"/>
</dbReference>
<dbReference type="Pfam" id="PF01476">
    <property type="entry name" value="LysM"/>
    <property type="match status" value="2"/>
</dbReference>
<comment type="caution">
    <text evidence="3">The sequence shown here is derived from an EMBL/GenBank/DDBJ whole genome shotgun (WGS) entry which is preliminary data.</text>
</comment>
<dbReference type="SUPFAM" id="SSF53955">
    <property type="entry name" value="Lysozyme-like"/>
    <property type="match status" value="1"/>
</dbReference>
<keyword evidence="4" id="KW-1185">Reference proteome</keyword>
<evidence type="ECO:0000256" key="1">
    <source>
        <dbReference type="ARBA" id="ARBA00007734"/>
    </source>
</evidence>
<dbReference type="RefSeq" id="WP_348739529.1">
    <property type="nucleotide sequence ID" value="NZ_CAXJRC010000042.1"/>
</dbReference>
<evidence type="ECO:0000259" key="2">
    <source>
        <dbReference type="PROSITE" id="PS51782"/>
    </source>
</evidence>
<dbReference type="CDD" id="cd16894">
    <property type="entry name" value="MltD-like"/>
    <property type="match status" value="1"/>
</dbReference>
<keyword evidence="3" id="KW-0456">Lyase</keyword>
<dbReference type="Gene3D" id="1.10.530.10">
    <property type="match status" value="1"/>
</dbReference>
<evidence type="ECO:0000313" key="3">
    <source>
        <dbReference type="EMBL" id="CAL2107946.1"/>
    </source>
</evidence>
<gene>
    <name evidence="3" type="ORF">T190115A13A_50188</name>
</gene>
<dbReference type="GO" id="GO:0016829">
    <property type="term" value="F:lyase activity"/>
    <property type="evidence" value="ECO:0007669"/>
    <property type="project" value="UniProtKB-KW"/>
</dbReference>